<dbReference type="SUPFAM" id="SSF55874">
    <property type="entry name" value="ATPase domain of HSP90 chaperone/DNA topoisomerase II/histidine kinase"/>
    <property type="match status" value="1"/>
</dbReference>
<evidence type="ECO:0000256" key="5">
    <source>
        <dbReference type="ARBA" id="ARBA00022741"/>
    </source>
</evidence>
<dbReference type="OrthoDB" id="9815750at2"/>
<keyword evidence="4" id="KW-0808">Transferase</keyword>
<evidence type="ECO:0000259" key="9">
    <source>
        <dbReference type="PROSITE" id="PS50109"/>
    </source>
</evidence>
<keyword evidence="7" id="KW-0067">ATP-binding</keyword>
<sequence>MLIESQASERKQRTLEVLSSLSYRNGELNKFLQEIAVGVSKLITIDWSVVTLCHNGFDKILASSIELDDYETTYSLHGVVTGTVVETGKSLTVDDTKTCKEYGAVPEGYRSYLGIPLRTSQGEVIGTICSFHQQPRKYNSEEIAIVELFAERAATAIDNYQLYQQQCKFNEILEAEVAKRTEELKTAQAKLVERERLAAIGEFASGIIHEIRNPFTTMKMGLNYFKKTDKSEGSQVRVSLALEEADRLERLLKEILMYAKPQKLDLVEIDINQFISQMLESLRTIPAANQRQIEYYPPSTQLKVMGDKDKLKQIIINLVRNACEAISVGETVKIQFEKIENNSKEQKEQVSINICNGGEPIPPEVLPKLTQPFYSTKSSGTGLGLAIVKRIVESHNGKLLIKSSAEAGTTISVKLPICS</sequence>
<dbReference type="InterPro" id="IPR036890">
    <property type="entry name" value="HATPase_C_sf"/>
</dbReference>
<accession>A0A1Z4LWP3</accession>
<reference evidence="10 11" key="1">
    <citation type="submission" date="2017-06" db="EMBL/GenBank/DDBJ databases">
        <title>Genome sequencing of cyanobaciteial culture collection at National Institute for Environmental Studies (NIES).</title>
        <authorList>
            <person name="Hirose Y."/>
            <person name="Shimura Y."/>
            <person name="Fujisawa T."/>
            <person name="Nakamura Y."/>
            <person name="Kawachi M."/>
        </authorList>
    </citation>
    <scope>NUCLEOTIDE SEQUENCE [LARGE SCALE GENOMIC DNA]</scope>
    <source>
        <strain evidence="10 11">NIES-267</strain>
    </source>
</reference>
<dbReference type="Pfam" id="PF02518">
    <property type="entry name" value="HATPase_c"/>
    <property type="match status" value="1"/>
</dbReference>
<proteinExistence type="predicted"/>
<evidence type="ECO:0000313" key="10">
    <source>
        <dbReference type="EMBL" id="BAY85675.1"/>
    </source>
</evidence>
<dbReference type="PROSITE" id="PS50109">
    <property type="entry name" value="HIS_KIN"/>
    <property type="match status" value="1"/>
</dbReference>
<organism evidence="10 11">
    <name type="scientific">Calothrix parasitica NIES-267</name>
    <dbReference type="NCBI Taxonomy" id="1973488"/>
    <lineage>
        <taxon>Bacteria</taxon>
        <taxon>Bacillati</taxon>
        <taxon>Cyanobacteriota</taxon>
        <taxon>Cyanophyceae</taxon>
        <taxon>Nostocales</taxon>
        <taxon>Calotrichaceae</taxon>
        <taxon>Calothrix</taxon>
    </lineage>
</organism>
<dbReference type="Gene3D" id="1.10.287.130">
    <property type="match status" value="1"/>
</dbReference>
<keyword evidence="3" id="KW-0597">Phosphoprotein</keyword>
<dbReference type="InterPro" id="IPR036097">
    <property type="entry name" value="HisK_dim/P_sf"/>
</dbReference>
<dbReference type="InterPro" id="IPR005467">
    <property type="entry name" value="His_kinase_dom"/>
</dbReference>
<dbReference type="PRINTS" id="PR00344">
    <property type="entry name" value="BCTRLSENSOR"/>
</dbReference>
<dbReference type="EC" id="2.7.13.3" evidence="2"/>
<dbReference type="SMART" id="SM00065">
    <property type="entry name" value="GAF"/>
    <property type="match status" value="1"/>
</dbReference>
<dbReference type="GO" id="GO:0005524">
    <property type="term" value="F:ATP binding"/>
    <property type="evidence" value="ECO:0007669"/>
    <property type="project" value="UniProtKB-KW"/>
</dbReference>
<keyword evidence="8" id="KW-0902">Two-component regulatory system</keyword>
<dbReference type="GO" id="GO:0000155">
    <property type="term" value="F:phosphorelay sensor kinase activity"/>
    <property type="evidence" value="ECO:0007669"/>
    <property type="project" value="InterPro"/>
</dbReference>
<evidence type="ECO:0000256" key="6">
    <source>
        <dbReference type="ARBA" id="ARBA00022777"/>
    </source>
</evidence>
<dbReference type="PANTHER" id="PTHR43065:SF10">
    <property type="entry name" value="PEROXIDE STRESS-ACTIVATED HISTIDINE KINASE MAK3"/>
    <property type="match status" value="1"/>
</dbReference>
<dbReference type="Gene3D" id="3.30.565.10">
    <property type="entry name" value="Histidine kinase-like ATPase, C-terminal domain"/>
    <property type="match status" value="1"/>
</dbReference>
<keyword evidence="6 10" id="KW-0418">Kinase</keyword>
<dbReference type="Gene3D" id="3.30.450.40">
    <property type="match status" value="1"/>
</dbReference>
<evidence type="ECO:0000256" key="1">
    <source>
        <dbReference type="ARBA" id="ARBA00000085"/>
    </source>
</evidence>
<dbReference type="InterPro" id="IPR029016">
    <property type="entry name" value="GAF-like_dom_sf"/>
</dbReference>
<dbReference type="Pfam" id="PF00512">
    <property type="entry name" value="HisKA"/>
    <property type="match status" value="1"/>
</dbReference>
<evidence type="ECO:0000256" key="4">
    <source>
        <dbReference type="ARBA" id="ARBA00022679"/>
    </source>
</evidence>
<dbReference type="SUPFAM" id="SSF47384">
    <property type="entry name" value="Homodimeric domain of signal transducing histidine kinase"/>
    <property type="match status" value="1"/>
</dbReference>
<dbReference type="Proteomes" id="UP000218418">
    <property type="component" value="Chromosome"/>
</dbReference>
<evidence type="ECO:0000256" key="8">
    <source>
        <dbReference type="ARBA" id="ARBA00023012"/>
    </source>
</evidence>
<dbReference type="SUPFAM" id="SSF55781">
    <property type="entry name" value="GAF domain-like"/>
    <property type="match status" value="1"/>
</dbReference>
<gene>
    <name evidence="10" type="ORF">NIES267_51760</name>
</gene>
<dbReference type="InterPro" id="IPR004358">
    <property type="entry name" value="Sig_transdc_His_kin-like_C"/>
</dbReference>
<dbReference type="InterPro" id="IPR003661">
    <property type="entry name" value="HisK_dim/P_dom"/>
</dbReference>
<dbReference type="SMART" id="SM00387">
    <property type="entry name" value="HATPase_c"/>
    <property type="match status" value="1"/>
</dbReference>
<dbReference type="SMART" id="SM00388">
    <property type="entry name" value="HisKA"/>
    <property type="match status" value="1"/>
</dbReference>
<dbReference type="PANTHER" id="PTHR43065">
    <property type="entry name" value="SENSOR HISTIDINE KINASE"/>
    <property type="match status" value="1"/>
</dbReference>
<dbReference type="EMBL" id="AP018227">
    <property type="protein sequence ID" value="BAY85675.1"/>
    <property type="molecule type" value="Genomic_DNA"/>
</dbReference>
<evidence type="ECO:0000256" key="7">
    <source>
        <dbReference type="ARBA" id="ARBA00022840"/>
    </source>
</evidence>
<keyword evidence="11" id="KW-1185">Reference proteome</keyword>
<comment type="catalytic activity">
    <reaction evidence="1">
        <text>ATP + protein L-histidine = ADP + protein N-phospho-L-histidine.</text>
        <dbReference type="EC" id="2.7.13.3"/>
    </reaction>
</comment>
<name>A0A1Z4LWP3_9CYAN</name>
<dbReference type="InterPro" id="IPR003594">
    <property type="entry name" value="HATPase_dom"/>
</dbReference>
<feature type="domain" description="Histidine kinase" evidence="9">
    <location>
        <begin position="206"/>
        <end position="419"/>
    </location>
</feature>
<evidence type="ECO:0000256" key="3">
    <source>
        <dbReference type="ARBA" id="ARBA00022553"/>
    </source>
</evidence>
<keyword evidence="5" id="KW-0547">Nucleotide-binding</keyword>
<dbReference type="AlphaFoldDB" id="A0A1Z4LWP3"/>
<dbReference type="Pfam" id="PF01590">
    <property type="entry name" value="GAF"/>
    <property type="match status" value="1"/>
</dbReference>
<dbReference type="CDD" id="cd00082">
    <property type="entry name" value="HisKA"/>
    <property type="match status" value="1"/>
</dbReference>
<protein>
    <recommendedName>
        <fullName evidence="2">histidine kinase</fullName>
        <ecNumber evidence="2">2.7.13.3</ecNumber>
    </recommendedName>
</protein>
<evidence type="ECO:0000256" key="2">
    <source>
        <dbReference type="ARBA" id="ARBA00012438"/>
    </source>
</evidence>
<dbReference type="InterPro" id="IPR003018">
    <property type="entry name" value="GAF"/>
</dbReference>
<evidence type="ECO:0000313" key="11">
    <source>
        <dbReference type="Proteomes" id="UP000218418"/>
    </source>
</evidence>